<dbReference type="FunFam" id="3.40.50.300:FF:000214">
    <property type="entry name" value="Mitofusin 2"/>
    <property type="match status" value="1"/>
</dbReference>
<comment type="caution">
    <text evidence="15">The sequence shown here is derived from an EMBL/GenBank/DDBJ whole genome shotgun (WGS) entry which is preliminary data.</text>
</comment>
<dbReference type="InterPro" id="IPR045063">
    <property type="entry name" value="Dynamin_N"/>
</dbReference>
<evidence type="ECO:0000256" key="2">
    <source>
        <dbReference type="ARBA" id="ARBA00022692"/>
    </source>
</evidence>
<evidence type="ECO:0000259" key="14">
    <source>
        <dbReference type="PROSITE" id="PS51718"/>
    </source>
</evidence>
<comment type="catalytic activity">
    <reaction evidence="11">
        <text>GTP + H2O = GDP + phosphate + H(+)</text>
        <dbReference type="Rhea" id="RHEA:19669"/>
        <dbReference type="ChEBI" id="CHEBI:15377"/>
        <dbReference type="ChEBI" id="CHEBI:15378"/>
        <dbReference type="ChEBI" id="CHEBI:37565"/>
        <dbReference type="ChEBI" id="CHEBI:43474"/>
        <dbReference type="ChEBI" id="CHEBI:58189"/>
    </reaction>
</comment>
<dbReference type="InterPro" id="IPR030381">
    <property type="entry name" value="G_DYNAMIN_dom"/>
</dbReference>
<reference evidence="15 16" key="1">
    <citation type="submission" date="2023-03" db="EMBL/GenBank/DDBJ databases">
        <title>High recombination rates correlate with genetic variation in Cardiocondyla obscurior ants.</title>
        <authorList>
            <person name="Errbii M."/>
        </authorList>
    </citation>
    <scope>NUCLEOTIDE SEQUENCE [LARGE SCALE GENOMIC DNA]</scope>
    <source>
        <strain evidence="15">Alpha-2009</strain>
        <tissue evidence="15">Whole body</tissue>
    </source>
</reference>
<evidence type="ECO:0000256" key="1">
    <source>
        <dbReference type="ARBA" id="ARBA00004374"/>
    </source>
</evidence>
<evidence type="ECO:0000256" key="9">
    <source>
        <dbReference type="ARBA" id="ARBA00023134"/>
    </source>
</evidence>
<accession>A0AAW2GV78</accession>
<evidence type="ECO:0000256" key="7">
    <source>
        <dbReference type="ARBA" id="ARBA00023054"/>
    </source>
</evidence>
<keyword evidence="6 13" id="KW-1133">Transmembrane helix</keyword>
<dbReference type="InterPro" id="IPR027094">
    <property type="entry name" value="Mitofusin_fam"/>
</dbReference>
<dbReference type="GO" id="GO:0008053">
    <property type="term" value="P:mitochondrial fusion"/>
    <property type="evidence" value="ECO:0007669"/>
    <property type="project" value="InterPro"/>
</dbReference>
<dbReference type="GO" id="GO:0051646">
    <property type="term" value="P:mitochondrion localization"/>
    <property type="evidence" value="ECO:0007669"/>
    <property type="project" value="TreeGrafter"/>
</dbReference>
<evidence type="ECO:0000256" key="11">
    <source>
        <dbReference type="ARBA" id="ARBA00048548"/>
    </source>
</evidence>
<dbReference type="AlphaFoldDB" id="A0AAW2GV78"/>
<evidence type="ECO:0000256" key="4">
    <source>
        <dbReference type="ARBA" id="ARBA00022787"/>
    </source>
</evidence>
<dbReference type="GO" id="GO:0005525">
    <property type="term" value="F:GTP binding"/>
    <property type="evidence" value="ECO:0007669"/>
    <property type="project" value="UniProtKB-KW"/>
</dbReference>
<dbReference type="EMBL" id="JADYXP020000002">
    <property type="protein sequence ID" value="KAL0131159.1"/>
    <property type="molecule type" value="Genomic_DNA"/>
</dbReference>
<protein>
    <recommendedName>
        <fullName evidence="14">Dynamin-type G domain-containing protein</fullName>
    </recommendedName>
</protein>
<keyword evidence="3" id="KW-0547">Nucleotide-binding</keyword>
<name>A0AAW2GV78_9HYME</name>
<keyword evidence="2 13" id="KW-0812">Transmembrane</keyword>
<dbReference type="PROSITE" id="PS51718">
    <property type="entry name" value="G_DYNAMIN_2"/>
    <property type="match status" value="1"/>
</dbReference>
<sequence length="761" mass="87020">MAAFINRTMVQSSMIGGDSQLRSDIRNDNSPLQIFVKAKKRINDVFLDIEKYVEETVDFMSSLQNDRDIVTETEAVKVKGYIDKIRAIKDVLKRDHMKVAFFGRTSNGKSTVINAMLHDKILPSGIGHTTNCFLQVEGSDNGESYLITEGSTQKQPVQSVGQLGHALCKEKLCESHLVRIFWPKEKCLLLRDDVVFVDSPGVDVTPNLDEWIDKHCLDADVFVLVANAESTIMVTEKNFFHKVSTKLSKPNIFILNNRWDASASEPEYFDQVRAQHQERAVDFLSKELKVYNPKDAEERVFFISAKETLLARMQEQRGQPAHNGALADGFQNRYFEFQDFERKFEECISKSAVKTKFEQHSQRGKHIATDIRQALDEILERTQKMRNEQLNIKKEVHDKLNFTEQQLMLLTQEMKDKIHHMVEDVEQKVSKALNEEIRRLSVLIDEFNVPFHPEPLVLNVYKRELHTHVENGLGSNLRARLSTALALNMENSQREMTERMSGLLPENKKQMSLNILPRREPFEIFYRLNCDNLCADFHEDLEFRFSWGFTAIINRFAGKQSHKLAIANYPQEIPPCITSPADSIDSLKFVSSTPSFPPRSDDWSLATRIAVASVTSQGTMGGLIIAGFMLKTIGWRLIAVTGAIYGALYLYERLTWTNKAKEREFKRQYVDHATKKLRLIVDLTSANCSHQVQQELSSTFARLCHLVDETTSEMDTELKTIANTLAVLEKAAAKAKHLRNEANFLINELDTFDAAYLKPLN</sequence>
<dbReference type="Gene3D" id="1.20.5.110">
    <property type="match status" value="1"/>
</dbReference>
<dbReference type="Pfam" id="PF00350">
    <property type="entry name" value="Dynamin_N"/>
    <property type="match status" value="1"/>
</dbReference>
<dbReference type="CDD" id="cd09912">
    <property type="entry name" value="DLP_2"/>
    <property type="match status" value="1"/>
</dbReference>
<keyword evidence="9" id="KW-0342">GTP-binding</keyword>
<evidence type="ECO:0000256" key="8">
    <source>
        <dbReference type="ARBA" id="ARBA00023128"/>
    </source>
</evidence>
<feature type="transmembrane region" description="Helical" evidence="13">
    <location>
        <begin position="633"/>
        <end position="651"/>
    </location>
</feature>
<evidence type="ECO:0000256" key="10">
    <source>
        <dbReference type="ARBA" id="ARBA00023136"/>
    </source>
</evidence>
<dbReference type="SUPFAM" id="SSF111479">
    <property type="entry name" value="Fzo-like conserved region"/>
    <property type="match status" value="1"/>
</dbReference>
<dbReference type="InterPro" id="IPR006884">
    <property type="entry name" value="Fzo/mitofusin_HR2"/>
</dbReference>
<evidence type="ECO:0000313" key="16">
    <source>
        <dbReference type="Proteomes" id="UP001430953"/>
    </source>
</evidence>
<dbReference type="GO" id="GO:0005741">
    <property type="term" value="C:mitochondrial outer membrane"/>
    <property type="evidence" value="ECO:0007669"/>
    <property type="project" value="UniProtKB-SubCell"/>
</dbReference>
<comment type="subcellular location">
    <subcellularLocation>
        <location evidence="1">Mitochondrion outer membrane</location>
        <topology evidence="1">Multi-pass membrane protein</topology>
    </subcellularLocation>
</comment>
<proteinExistence type="predicted"/>
<keyword evidence="7 12" id="KW-0175">Coiled coil</keyword>
<evidence type="ECO:0000256" key="5">
    <source>
        <dbReference type="ARBA" id="ARBA00022801"/>
    </source>
</evidence>
<feature type="domain" description="Dynamin-type G" evidence="14">
    <location>
        <begin position="93"/>
        <end position="341"/>
    </location>
</feature>
<dbReference type="PANTHER" id="PTHR10465">
    <property type="entry name" value="TRANSMEMBRANE GTPASE FZO1"/>
    <property type="match status" value="1"/>
</dbReference>
<keyword evidence="4" id="KW-1000">Mitochondrion outer membrane</keyword>
<dbReference type="InterPro" id="IPR027417">
    <property type="entry name" value="P-loop_NTPase"/>
</dbReference>
<feature type="coiled-coil region" evidence="12">
    <location>
        <begin position="368"/>
        <end position="413"/>
    </location>
</feature>
<dbReference type="PANTHER" id="PTHR10465:SF3">
    <property type="entry name" value="TRANSMEMBRANE GTPASE MARF-RELATED"/>
    <property type="match status" value="1"/>
</dbReference>
<dbReference type="Pfam" id="PF04799">
    <property type="entry name" value="Fzo_mitofusin"/>
    <property type="match status" value="1"/>
</dbReference>
<dbReference type="SUPFAM" id="SSF52540">
    <property type="entry name" value="P-loop containing nucleoside triphosphate hydrolases"/>
    <property type="match status" value="1"/>
</dbReference>
<organism evidence="15 16">
    <name type="scientific">Cardiocondyla obscurior</name>
    <dbReference type="NCBI Taxonomy" id="286306"/>
    <lineage>
        <taxon>Eukaryota</taxon>
        <taxon>Metazoa</taxon>
        <taxon>Ecdysozoa</taxon>
        <taxon>Arthropoda</taxon>
        <taxon>Hexapoda</taxon>
        <taxon>Insecta</taxon>
        <taxon>Pterygota</taxon>
        <taxon>Neoptera</taxon>
        <taxon>Endopterygota</taxon>
        <taxon>Hymenoptera</taxon>
        <taxon>Apocrita</taxon>
        <taxon>Aculeata</taxon>
        <taxon>Formicoidea</taxon>
        <taxon>Formicidae</taxon>
        <taxon>Myrmicinae</taxon>
        <taxon>Cardiocondyla</taxon>
    </lineage>
</organism>
<dbReference type="Gene3D" id="3.40.50.300">
    <property type="entry name" value="P-loop containing nucleotide triphosphate hydrolases"/>
    <property type="match status" value="1"/>
</dbReference>
<feature type="coiled-coil region" evidence="12">
    <location>
        <begin position="721"/>
        <end position="748"/>
    </location>
</feature>
<keyword evidence="10 13" id="KW-0472">Membrane</keyword>
<keyword evidence="5" id="KW-0378">Hydrolase</keyword>
<evidence type="ECO:0000256" key="6">
    <source>
        <dbReference type="ARBA" id="ARBA00022989"/>
    </source>
</evidence>
<dbReference type="Proteomes" id="UP001430953">
    <property type="component" value="Unassembled WGS sequence"/>
</dbReference>
<evidence type="ECO:0000256" key="3">
    <source>
        <dbReference type="ARBA" id="ARBA00022741"/>
    </source>
</evidence>
<dbReference type="GO" id="GO:0003924">
    <property type="term" value="F:GTPase activity"/>
    <property type="evidence" value="ECO:0007669"/>
    <property type="project" value="InterPro"/>
</dbReference>
<gene>
    <name evidence="15" type="ORF">PUN28_002611</name>
</gene>
<evidence type="ECO:0000313" key="15">
    <source>
        <dbReference type="EMBL" id="KAL0131159.1"/>
    </source>
</evidence>
<evidence type="ECO:0000256" key="12">
    <source>
        <dbReference type="SAM" id="Coils"/>
    </source>
</evidence>
<evidence type="ECO:0000256" key="13">
    <source>
        <dbReference type="SAM" id="Phobius"/>
    </source>
</evidence>
<keyword evidence="8" id="KW-0496">Mitochondrion</keyword>
<keyword evidence="16" id="KW-1185">Reference proteome</keyword>